<proteinExistence type="predicted"/>
<feature type="domain" description="NAD-dependent epimerase/dehydratase" evidence="1">
    <location>
        <begin position="8"/>
        <end position="212"/>
    </location>
</feature>
<organism evidence="2 3">
    <name type="scientific">Emcibacter nanhaiensis</name>
    <dbReference type="NCBI Taxonomy" id="1505037"/>
    <lineage>
        <taxon>Bacteria</taxon>
        <taxon>Pseudomonadati</taxon>
        <taxon>Pseudomonadota</taxon>
        <taxon>Alphaproteobacteria</taxon>
        <taxon>Emcibacterales</taxon>
        <taxon>Emcibacteraceae</taxon>
        <taxon>Emcibacter</taxon>
    </lineage>
</organism>
<protein>
    <submittedName>
        <fullName evidence="2">Complex I NDUFA9 subunit family protein</fullName>
    </submittedName>
</protein>
<dbReference type="OrthoDB" id="9776313at2"/>
<evidence type="ECO:0000313" key="2">
    <source>
        <dbReference type="EMBL" id="TPD57953.1"/>
    </source>
</evidence>
<gene>
    <name evidence="2" type="ORF">FIV46_15010</name>
</gene>
<reference evidence="3" key="1">
    <citation type="submission" date="2019-06" db="EMBL/GenBank/DDBJ databases">
        <title>The complete genome of Emcibacter congregatus ZYLT.</title>
        <authorList>
            <person name="Zhao Z."/>
        </authorList>
    </citation>
    <scope>NUCLEOTIDE SEQUENCE [LARGE SCALE GENOMIC DNA]</scope>
    <source>
        <strain evidence="3">MCCC 1A06723</strain>
    </source>
</reference>
<dbReference type="InterPro" id="IPR051207">
    <property type="entry name" value="ComplexI_NDUFA9_subunit"/>
</dbReference>
<keyword evidence="3" id="KW-1185">Reference proteome</keyword>
<dbReference type="EMBL" id="VFIY01000018">
    <property type="protein sequence ID" value="TPD57953.1"/>
    <property type="molecule type" value="Genomic_DNA"/>
</dbReference>
<evidence type="ECO:0000259" key="1">
    <source>
        <dbReference type="Pfam" id="PF01370"/>
    </source>
</evidence>
<dbReference type="PANTHER" id="PTHR12126:SF11">
    <property type="entry name" value="NADH DEHYDROGENASE [UBIQUINONE] 1 ALPHA SUBCOMPLEX SUBUNIT 9, MITOCHONDRIAL"/>
    <property type="match status" value="1"/>
</dbReference>
<dbReference type="AlphaFoldDB" id="A0A501PC43"/>
<dbReference type="InterPro" id="IPR001509">
    <property type="entry name" value="Epimerase_deHydtase"/>
</dbReference>
<dbReference type="Gene3D" id="3.40.50.720">
    <property type="entry name" value="NAD(P)-binding Rossmann-like Domain"/>
    <property type="match status" value="1"/>
</dbReference>
<dbReference type="InterPro" id="IPR036291">
    <property type="entry name" value="NAD(P)-bd_dom_sf"/>
</dbReference>
<comment type="caution">
    <text evidence="2">The sequence shown here is derived from an EMBL/GenBank/DDBJ whole genome shotgun (WGS) entry which is preliminary data.</text>
</comment>
<dbReference type="Pfam" id="PF01370">
    <property type="entry name" value="Epimerase"/>
    <property type="match status" value="1"/>
</dbReference>
<name>A0A501PC43_9PROT</name>
<sequence length="317" mass="33689">MDMADRLVTIFGGGGFVGTTLVQHLAKTGVRVRVAVRHPNSAMHLKPLGDVGQVQVVQANIRDEKSVRAAVKGADAVVNLVGILHESGKQKFNSVQAIGAAIVARTAAAEGVSKLVHMSALGADADSNSKYASSKARGEDAVRHYFPSATILRPSVIFGPGDDFFNRFAALASRFPVMPVIFGDSKFQPVYVGDVAEVIVRAVSDAALAGKTLELGGPKVYSMREILELVCKESRNDLPLIDVPAPAAWVMGFFLGMLPSPMVTIDQLRLLQKDNVVSDGAEGLASLGIAGTPVEAIIPSYMMHWRPKGQFADQIEG</sequence>
<accession>A0A501PC43</accession>
<dbReference type="CDD" id="cd05271">
    <property type="entry name" value="NDUFA9_like_SDR_a"/>
    <property type="match status" value="1"/>
</dbReference>
<dbReference type="SUPFAM" id="SSF51735">
    <property type="entry name" value="NAD(P)-binding Rossmann-fold domains"/>
    <property type="match status" value="1"/>
</dbReference>
<dbReference type="Proteomes" id="UP000319148">
    <property type="component" value="Unassembled WGS sequence"/>
</dbReference>
<dbReference type="FunFam" id="3.40.50.720:FF:000702">
    <property type="entry name" value="NADH dehydrogenase (Ubiquinone)"/>
    <property type="match status" value="1"/>
</dbReference>
<evidence type="ECO:0000313" key="3">
    <source>
        <dbReference type="Proteomes" id="UP000319148"/>
    </source>
</evidence>
<dbReference type="PANTHER" id="PTHR12126">
    <property type="entry name" value="NADH-UBIQUINONE OXIDOREDUCTASE 39 KDA SUBUNIT-RELATED"/>
    <property type="match status" value="1"/>
</dbReference>
<dbReference type="GO" id="GO:0044877">
    <property type="term" value="F:protein-containing complex binding"/>
    <property type="evidence" value="ECO:0007669"/>
    <property type="project" value="TreeGrafter"/>
</dbReference>